<reference evidence="1 2" key="1">
    <citation type="submission" date="2023-07" db="EMBL/GenBank/DDBJ databases">
        <title>Sorghum-associated microbial communities from plants grown in Nebraska, USA.</title>
        <authorList>
            <person name="Schachtman D."/>
        </authorList>
    </citation>
    <scope>NUCLEOTIDE SEQUENCE [LARGE SCALE GENOMIC DNA]</scope>
    <source>
        <strain evidence="1 2">BE167</strain>
    </source>
</reference>
<gene>
    <name evidence="1" type="ORF">J2X01_000355</name>
</gene>
<accession>A0ABU1U7D0</accession>
<dbReference type="Proteomes" id="UP001252243">
    <property type="component" value="Unassembled WGS sequence"/>
</dbReference>
<dbReference type="EMBL" id="JAVDVQ010000001">
    <property type="protein sequence ID" value="MDR7081086.1"/>
    <property type="molecule type" value="Genomic_DNA"/>
</dbReference>
<organism evidence="1 2">
    <name type="scientific">Arthrobacter ginsengisoli</name>
    <dbReference type="NCBI Taxonomy" id="1356565"/>
    <lineage>
        <taxon>Bacteria</taxon>
        <taxon>Bacillati</taxon>
        <taxon>Actinomycetota</taxon>
        <taxon>Actinomycetes</taxon>
        <taxon>Micrococcales</taxon>
        <taxon>Micrococcaceae</taxon>
        <taxon>Arthrobacter</taxon>
    </lineage>
</organism>
<proteinExistence type="predicted"/>
<evidence type="ECO:0000313" key="2">
    <source>
        <dbReference type="Proteomes" id="UP001252243"/>
    </source>
</evidence>
<sequence>MHQSELGVFLLASDAITTRLTDKASKAIAKIPAHELPQYGGYTAGSALELPGNRIGRKMESIVHGDATPASPTAST</sequence>
<keyword evidence="2" id="KW-1185">Reference proteome</keyword>
<name>A0ABU1U7D0_9MICC</name>
<comment type="caution">
    <text evidence="1">The sequence shown here is derived from an EMBL/GenBank/DDBJ whole genome shotgun (WGS) entry which is preliminary data.</text>
</comment>
<evidence type="ECO:0000313" key="1">
    <source>
        <dbReference type="EMBL" id="MDR7081086.1"/>
    </source>
</evidence>
<protein>
    <submittedName>
        <fullName evidence="1">Uncharacterized protein</fullName>
    </submittedName>
</protein>